<dbReference type="AlphaFoldDB" id="A0A3M7STE1"/>
<comment type="caution">
    <text evidence="2">The sequence shown here is derived from an EMBL/GenBank/DDBJ whole genome shotgun (WGS) entry which is preliminary data.</text>
</comment>
<feature type="transmembrane region" description="Helical" evidence="1">
    <location>
        <begin position="41"/>
        <end position="60"/>
    </location>
</feature>
<keyword evidence="1" id="KW-0812">Transmembrane</keyword>
<organism evidence="2 3">
    <name type="scientific">Brachionus plicatilis</name>
    <name type="common">Marine rotifer</name>
    <name type="synonym">Brachionus muelleri</name>
    <dbReference type="NCBI Taxonomy" id="10195"/>
    <lineage>
        <taxon>Eukaryota</taxon>
        <taxon>Metazoa</taxon>
        <taxon>Spiralia</taxon>
        <taxon>Gnathifera</taxon>
        <taxon>Rotifera</taxon>
        <taxon>Eurotatoria</taxon>
        <taxon>Monogononta</taxon>
        <taxon>Pseudotrocha</taxon>
        <taxon>Ploima</taxon>
        <taxon>Brachionidae</taxon>
        <taxon>Brachionus</taxon>
    </lineage>
</organism>
<keyword evidence="1" id="KW-0472">Membrane</keyword>
<evidence type="ECO:0000313" key="2">
    <source>
        <dbReference type="EMBL" id="RNA38828.1"/>
    </source>
</evidence>
<dbReference type="Proteomes" id="UP000276133">
    <property type="component" value="Unassembled WGS sequence"/>
</dbReference>
<evidence type="ECO:0000256" key="1">
    <source>
        <dbReference type="SAM" id="Phobius"/>
    </source>
</evidence>
<accession>A0A3M7STE1</accession>
<keyword evidence="3" id="KW-1185">Reference proteome</keyword>
<keyword evidence="1" id="KW-1133">Transmembrane helix</keyword>
<sequence length="113" mass="13257">MSETMLRVGVSVISCNHRLHLNKHHQIDSDYVQTLTLPPSLVVVFHFVYTAVTTAVRLWFLVRKRPHETNVGYETRTNNHTIHTQWRLGLVMDEYYTSHVHVVFSQLLMQTDI</sequence>
<evidence type="ECO:0000313" key="3">
    <source>
        <dbReference type="Proteomes" id="UP000276133"/>
    </source>
</evidence>
<name>A0A3M7STE1_BRAPC</name>
<reference evidence="2 3" key="1">
    <citation type="journal article" date="2018" name="Sci. Rep.">
        <title>Genomic signatures of local adaptation to the degree of environmental predictability in rotifers.</title>
        <authorList>
            <person name="Franch-Gras L."/>
            <person name="Hahn C."/>
            <person name="Garcia-Roger E.M."/>
            <person name="Carmona M.J."/>
            <person name="Serra M."/>
            <person name="Gomez A."/>
        </authorList>
    </citation>
    <scope>NUCLEOTIDE SEQUENCE [LARGE SCALE GENOMIC DNA]</scope>
    <source>
        <strain evidence="2">HYR1</strain>
    </source>
</reference>
<gene>
    <name evidence="2" type="ORF">BpHYR1_008852</name>
</gene>
<proteinExistence type="predicted"/>
<dbReference type="EMBL" id="REGN01000816">
    <property type="protein sequence ID" value="RNA38828.1"/>
    <property type="molecule type" value="Genomic_DNA"/>
</dbReference>
<protein>
    <submittedName>
        <fullName evidence="2">Uncharacterized protein</fullName>
    </submittedName>
</protein>